<proteinExistence type="predicted"/>
<sequence>MRYTGPMKPIHMEFTNMLQRKRLQTLLSVDDSVEKIYNMLVDTGELDNTYVIYTSDHGYHIGQFGLVKGKSMPYEFDIRVPFYIRGPSVEGGTINPHIVLNIDLAPTILDIAGLDIPPDMDGKSILKLLDTDRHINRFQVNKKGKVWRDSFLVERGKLLHKVVHDGKDVAQEENYLPKYQRVKDLCQRAEYQTPCEQIGQKWQCVEDSTGKLRLYKCKGMASLSAVRKPVSSMKPQFYPRTISTSAKVNTESDDCDCDFSSYRLSTLKKKTLLSKKKMKTLKSYSRNRYTRSLSVEIDGDLYAVDLDGEYRPVNSRNLSHAHQEEELFSGMGPTSEPQTSNSLTLPSSIKVTHRCSILANDTVKCDVGLYKSLQAWKDHKLHIDHEIETLQTKIKNLREVRGHLKRVRPGDCDCSKYIYKSKFKSKLRKYKSDSMHPFRKAQEKDKKAWLMMEQKRRKKLRKMLKRLRNNDTCSMPGLTCFTHDNQHWQTAPFWTLGSFCACTSANNNTYWCMRTINETHNFLFCEFATGFLEYFDLNTDPYQLINAVNTLDRHILNQLHVQLMELRGCKGHKQCNPRIRNMDLGGKERSSYDEYRQFQRRKWPKMRKSASKLLFGKDGKDKNQTGKSQFQPLYTLDEHAYDLDLNFTLSLEDWAHFSRSVDHTYTFLSNHNRPCPHDLVGGARGRDCALVSSASGSASVVYLTTLATPALLLREAGTELLREALGLRAKPHPSSSAPPTSSSSPSTRLLSSGPREDRDTSEEIMNKHMWSGRTEEDKREGEEEEEEEDSDEDDEGEVFIKKRTGRRRFGTAHCDCS</sequence>
<dbReference type="EMBL" id="CM040469">
    <property type="protein sequence ID" value="MCI4387519.1"/>
    <property type="molecule type" value="Genomic_DNA"/>
</dbReference>
<gene>
    <name evidence="1" type="ORF">PGIGA_G00075060</name>
</gene>
<evidence type="ECO:0000313" key="2">
    <source>
        <dbReference type="Proteomes" id="UP000829447"/>
    </source>
</evidence>
<accession>A0ACC5X844</accession>
<keyword evidence="2" id="KW-1185">Reference proteome</keyword>
<comment type="caution">
    <text evidence="1">The sequence shown here is derived from an EMBL/GenBank/DDBJ whole genome shotgun (WGS) entry which is preliminary data.</text>
</comment>
<dbReference type="Proteomes" id="UP000829447">
    <property type="component" value="Linkage Group LG16"/>
</dbReference>
<organism evidence="1 2">
    <name type="scientific">Pangasianodon gigas</name>
    <name type="common">Mekong giant catfish</name>
    <name type="synonym">Pangasius gigas</name>
    <dbReference type="NCBI Taxonomy" id="30993"/>
    <lineage>
        <taxon>Eukaryota</taxon>
        <taxon>Metazoa</taxon>
        <taxon>Chordata</taxon>
        <taxon>Craniata</taxon>
        <taxon>Vertebrata</taxon>
        <taxon>Euteleostomi</taxon>
        <taxon>Actinopterygii</taxon>
        <taxon>Neopterygii</taxon>
        <taxon>Teleostei</taxon>
        <taxon>Ostariophysi</taxon>
        <taxon>Siluriformes</taxon>
        <taxon>Pangasiidae</taxon>
        <taxon>Pangasianodon</taxon>
    </lineage>
</organism>
<reference evidence="1 2" key="1">
    <citation type="journal article" date="2022" name="bioRxiv">
        <title>An ancient truncated duplication of the anti-Mullerian hormone receptor type 2 gene is a potential conserved master sex determinant in the Pangasiidae catfish family.</title>
        <authorList>
            <person name="Wen M."/>
            <person name="Pan Q."/>
            <person name="Jouanno E."/>
            <person name="Montfort J."/>
            <person name="Zahm M."/>
            <person name="Cabau C."/>
            <person name="Klopp C."/>
            <person name="Iampietro C."/>
            <person name="Roques C."/>
            <person name="Bouchez O."/>
            <person name="Castinel A."/>
            <person name="Donnadieu C."/>
            <person name="Parrinello H."/>
            <person name="Poncet C."/>
            <person name="Belmonte E."/>
            <person name="Gautier V."/>
            <person name="Avarre J.-C."/>
            <person name="Dugue R."/>
            <person name="Gustiano R."/>
            <person name="Ha T.T.T."/>
            <person name="Campet M."/>
            <person name="Sriphairoj K."/>
            <person name="Ribolli J."/>
            <person name="de Almeida F.L."/>
            <person name="Desvignes T."/>
            <person name="Postlethwait J.H."/>
            <person name="Bucao C.F."/>
            <person name="Robinson-Rechavi M."/>
            <person name="Bobe J."/>
            <person name="Herpin A."/>
            <person name="Guiguen Y."/>
        </authorList>
    </citation>
    <scope>NUCLEOTIDE SEQUENCE [LARGE SCALE GENOMIC DNA]</scope>
    <source>
        <strain evidence="1">YG-Dec2019</strain>
    </source>
</reference>
<name>A0ACC5X844_PANGG</name>
<evidence type="ECO:0000313" key="1">
    <source>
        <dbReference type="EMBL" id="MCI4387519.1"/>
    </source>
</evidence>
<protein>
    <submittedName>
        <fullName evidence="1">Uncharacterized protein</fullName>
    </submittedName>
</protein>